<reference evidence="2" key="2">
    <citation type="journal article" date="2023" name="Plants (Basel)">
        <title>Annotation of the Turnera subulata (Passifloraceae) Draft Genome Reveals the S-Locus Evolved after the Divergence of Turneroideae from Passifloroideae in a Stepwise Manner.</title>
        <authorList>
            <person name="Henning P.M."/>
            <person name="Roalson E.H."/>
            <person name="Mir W."/>
            <person name="McCubbin A.G."/>
            <person name="Shore J.S."/>
        </authorList>
    </citation>
    <scope>NUCLEOTIDE SEQUENCE</scope>
    <source>
        <strain evidence="2">F60SS</strain>
    </source>
</reference>
<reference evidence="2" key="1">
    <citation type="submission" date="2022-02" db="EMBL/GenBank/DDBJ databases">
        <authorList>
            <person name="Henning P.M."/>
            <person name="McCubbin A.G."/>
            <person name="Shore J.S."/>
        </authorList>
    </citation>
    <scope>NUCLEOTIDE SEQUENCE</scope>
    <source>
        <strain evidence="2">F60SS</strain>
        <tissue evidence="2">Leaves</tissue>
    </source>
</reference>
<dbReference type="PANTHER" id="PTHR31286">
    <property type="entry name" value="GLYCINE-RICH CELL WALL STRUCTURAL PROTEIN 1.8-LIKE"/>
    <property type="match status" value="1"/>
</dbReference>
<dbReference type="Pfam" id="PF14111">
    <property type="entry name" value="DUF4283"/>
    <property type="match status" value="1"/>
</dbReference>
<evidence type="ECO:0000313" key="2">
    <source>
        <dbReference type="EMBL" id="KAJ4823635.1"/>
    </source>
</evidence>
<dbReference type="AlphaFoldDB" id="A0A9Q0J0V4"/>
<comment type="caution">
    <text evidence="2">The sequence shown here is derived from an EMBL/GenBank/DDBJ whole genome shotgun (WGS) entry which is preliminary data.</text>
</comment>
<dbReference type="EMBL" id="JAKUCV010007402">
    <property type="protein sequence ID" value="KAJ4823635.1"/>
    <property type="molecule type" value="Genomic_DNA"/>
</dbReference>
<accession>A0A9Q0J0V4</accession>
<dbReference type="Proteomes" id="UP001141552">
    <property type="component" value="Unassembled WGS sequence"/>
</dbReference>
<organism evidence="2 3">
    <name type="scientific">Turnera subulata</name>
    <dbReference type="NCBI Taxonomy" id="218843"/>
    <lineage>
        <taxon>Eukaryota</taxon>
        <taxon>Viridiplantae</taxon>
        <taxon>Streptophyta</taxon>
        <taxon>Embryophyta</taxon>
        <taxon>Tracheophyta</taxon>
        <taxon>Spermatophyta</taxon>
        <taxon>Magnoliopsida</taxon>
        <taxon>eudicotyledons</taxon>
        <taxon>Gunneridae</taxon>
        <taxon>Pentapetalae</taxon>
        <taxon>rosids</taxon>
        <taxon>fabids</taxon>
        <taxon>Malpighiales</taxon>
        <taxon>Passifloraceae</taxon>
        <taxon>Turnera</taxon>
    </lineage>
</organism>
<gene>
    <name evidence="2" type="ORF">Tsubulata_032171</name>
</gene>
<dbReference type="InterPro" id="IPR040256">
    <property type="entry name" value="At4g02000-like"/>
</dbReference>
<evidence type="ECO:0000259" key="1">
    <source>
        <dbReference type="Pfam" id="PF14111"/>
    </source>
</evidence>
<name>A0A9Q0J0V4_9ROSI</name>
<sequence>MRDLLILKRWFASVRMTRVPVKSIPVWIKLPGLSLHLRTPRMLSAIASVVGKPLFAEKTGIDGQRIDKKVARAIHSEVLSECEKWKNALVGYLFGDDPELSAVHNFIAANFKKYGEVKLFSLEDRPGVFVFVFETYEHGQQILDEGPYFLDAKPFVFKRWEPRVLMEKEAVRSIPVWIKLPGLSVHLRTPLLLGVIASVIGKPLYVEKSGIQGQRLTVPRVCVELNADSEFPDYVKFESVIDLCLPSGGVKVEYEGLPPHCKDCKKFGHLDDLTCPIYPLVHLK</sequence>
<proteinExistence type="predicted"/>
<evidence type="ECO:0000313" key="3">
    <source>
        <dbReference type="Proteomes" id="UP001141552"/>
    </source>
</evidence>
<dbReference type="PANTHER" id="PTHR31286:SF165">
    <property type="entry name" value="DUF4283 DOMAIN-CONTAINING PROTEIN"/>
    <property type="match status" value="1"/>
</dbReference>
<dbReference type="InterPro" id="IPR025558">
    <property type="entry name" value="DUF4283"/>
</dbReference>
<feature type="domain" description="DUF4283" evidence="1">
    <location>
        <begin position="82"/>
        <end position="164"/>
    </location>
</feature>
<keyword evidence="3" id="KW-1185">Reference proteome</keyword>
<protein>
    <recommendedName>
        <fullName evidence="1">DUF4283 domain-containing protein</fullName>
    </recommendedName>
</protein>
<dbReference type="OrthoDB" id="831829at2759"/>